<name>A0A3E0EAY5_9BACT</name>
<proteinExistence type="predicted"/>
<dbReference type="EMBL" id="QUNF01000001">
    <property type="protein sequence ID" value="REG94176.1"/>
    <property type="molecule type" value="Genomic_DNA"/>
</dbReference>
<organism evidence="1 2">
    <name type="scientific">Algoriphagus antarcticus</name>
    <dbReference type="NCBI Taxonomy" id="238540"/>
    <lineage>
        <taxon>Bacteria</taxon>
        <taxon>Pseudomonadati</taxon>
        <taxon>Bacteroidota</taxon>
        <taxon>Cytophagia</taxon>
        <taxon>Cytophagales</taxon>
        <taxon>Cyclobacteriaceae</taxon>
        <taxon>Algoriphagus</taxon>
    </lineage>
</organism>
<dbReference type="AlphaFoldDB" id="A0A3E0EAY5"/>
<dbReference type="Proteomes" id="UP000256405">
    <property type="component" value="Unassembled WGS sequence"/>
</dbReference>
<accession>A0A3E0EAY5</accession>
<feature type="non-terminal residue" evidence="1">
    <location>
        <position position="1"/>
    </location>
</feature>
<gene>
    <name evidence="1" type="ORF">C8N25_1011</name>
</gene>
<protein>
    <submittedName>
        <fullName evidence="1">Uncharacterized protein</fullName>
    </submittedName>
</protein>
<sequence>IFYSTNGDDKAIEEIDKYLSEMESFLKSKI</sequence>
<reference evidence="1 2" key="1">
    <citation type="submission" date="2018-08" db="EMBL/GenBank/DDBJ databases">
        <title>Genomic Encyclopedia of Archaeal and Bacterial Type Strains, Phase II (KMG-II): from individual species to whole genera.</title>
        <authorList>
            <person name="Goeker M."/>
        </authorList>
    </citation>
    <scope>NUCLEOTIDE SEQUENCE [LARGE SCALE GENOMIC DNA]</scope>
    <source>
        <strain evidence="1 2">DSM 15986</strain>
    </source>
</reference>
<evidence type="ECO:0000313" key="1">
    <source>
        <dbReference type="EMBL" id="REG94176.1"/>
    </source>
</evidence>
<keyword evidence="2" id="KW-1185">Reference proteome</keyword>
<evidence type="ECO:0000313" key="2">
    <source>
        <dbReference type="Proteomes" id="UP000256405"/>
    </source>
</evidence>
<comment type="caution">
    <text evidence="1">The sequence shown here is derived from an EMBL/GenBank/DDBJ whole genome shotgun (WGS) entry which is preliminary data.</text>
</comment>